<dbReference type="EMBL" id="AZEA01000001">
    <property type="protein sequence ID" value="KRK89862.1"/>
    <property type="molecule type" value="Genomic_DNA"/>
</dbReference>
<feature type="region of interest" description="Disordered" evidence="1">
    <location>
        <begin position="170"/>
        <end position="203"/>
    </location>
</feature>
<evidence type="ECO:0000313" key="2">
    <source>
        <dbReference type="EMBL" id="KRK89862.1"/>
    </source>
</evidence>
<dbReference type="Proteomes" id="UP000051581">
    <property type="component" value="Unassembled WGS sequence"/>
</dbReference>
<comment type="caution">
    <text evidence="2">The sequence shown here is derived from an EMBL/GenBank/DDBJ whole genome shotgun (WGS) entry which is preliminary data.</text>
</comment>
<evidence type="ECO:0000256" key="1">
    <source>
        <dbReference type="SAM" id="MobiDB-lite"/>
    </source>
</evidence>
<reference evidence="2 3" key="1">
    <citation type="journal article" date="2015" name="Genome Announc.">
        <title>Expanding the biotechnology potential of lactobacilli through comparative genomics of 213 strains and associated genera.</title>
        <authorList>
            <person name="Sun Z."/>
            <person name="Harris H.M."/>
            <person name="McCann A."/>
            <person name="Guo C."/>
            <person name="Argimon S."/>
            <person name="Zhang W."/>
            <person name="Yang X."/>
            <person name="Jeffery I.B."/>
            <person name="Cooney J.C."/>
            <person name="Kagawa T.F."/>
            <person name="Liu W."/>
            <person name="Song Y."/>
            <person name="Salvetti E."/>
            <person name="Wrobel A."/>
            <person name="Rasinkangas P."/>
            <person name="Parkhill J."/>
            <person name="Rea M.C."/>
            <person name="O'Sullivan O."/>
            <person name="Ritari J."/>
            <person name="Douillard F.P."/>
            <person name="Paul Ross R."/>
            <person name="Yang R."/>
            <person name="Briner A.E."/>
            <person name="Felis G.E."/>
            <person name="de Vos W.M."/>
            <person name="Barrangou R."/>
            <person name="Klaenhammer T.R."/>
            <person name="Caufield P.W."/>
            <person name="Cui Y."/>
            <person name="Zhang H."/>
            <person name="O'Toole P.W."/>
        </authorList>
    </citation>
    <scope>NUCLEOTIDE SEQUENCE [LARGE SCALE GENOMIC DNA]</scope>
    <source>
        <strain evidence="2 3">DSM 19904</strain>
    </source>
</reference>
<proteinExistence type="predicted"/>
<keyword evidence="3" id="KW-1185">Reference proteome</keyword>
<accession>A0A0R1L213</accession>
<feature type="compositionally biased region" description="Basic and acidic residues" evidence="1">
    <location>
        <begin position="175"/>
        <end position="197"/>
    </location>
</feature>
<evidence type="ECO:0000313" key="3">
    <source>
        <dbReference type="Proteomes" id="UP000051581"/>
    </source>
</evidence>
<dbReference type="PATRIC" id="fig|1423808.3.peg.99"/>
<dbReference type="AlphaFoldDB" id="A0A0R1L213"/>
<name>A0A0R1L213_9LACO</name>
<sequence length="293" mass="34254">MDNKIENDPFSQNDTILSSALSEKVKYLSDLNDSIKDGNDLKVYELMDPNRFATEVKGEQPDQPKANFFGLAADLKTQLSHHLSNKLIDYLGTTYPFFYYHEYDLGKFNIYFGNWWDHRMFGELDAINVQFNFAEDEYNTLSKSFELEAQNKRVNDDQMRELGQKNEKLTQLIEDQNKRDQRKEEIRKQIKENEEKSPMPWEAGKVKEEHQQLQNALLELTNIDEQASDGRAEIKKNENQILALSKEETIYNLEKQNIRASFGSFEAFIDNNNNLYAKYLQSLSKETQVTDGE</sequence>
<gene>
    <name evidence="2" type="ORF">FD17_GL000099</name>
</gene>
<dbReference type="OrthoDB" id="2248290at2"/>
<dbReference type="RefSeq" id="WP_057822672.1">
    <property type="nucleotide sequence ID" value="NZ_AZEA01000001.1"/>
</dbReference>
<organism evidence="2 3">
    <name type="scientific">Lentilactobacillus sunkii DSM 19904</name>
    <dbReference type="NCBI Taxonomy" id="1423808"/>
    <lineage>
        <taxon>Bacteria</taxon>
        <taxon>Bacillati</taxon>
        <taxon>Bacillota</taxon>
        <taxon>Bacilli</taxon>
        <taxon>Lactobacillales</taxon>
        <taxon>Lactobacillaceae</taxon>
        <taxon>Lentilactobacillus</taxon>
    </lineage>
</organism>
<protein>
    <recommendedName>
        <fullName evidence="4">Exonuclease SbcC</fullName>
    </recommendedName>
</protein>
<evidence type="ECO:0008006" key="4">
    <source>
        <dbReference type="Google" id="ProtNLM"/>
    </source>
</evidence>